<organism evidence="2 3">
    <name type="scientific">Claviceps africana</name>
    <dbReference type="NCBI Taxonomy" id="83212"/>
    <lineage>
        <taxon>Eukaryota</taxon>
        <taxon>Fungi</taxon>
        <taxon>Dikarya</taxon>
        <taxon>Ascomycota</taxon>
        <taxon>Pezizomycotina</taxon>
        <taxon>Sordariomycetes</taxon>
        <taxon>Hypocreomycetidae</taxon>
        <taxon>Hypocreales</taxon>
        <taxon>Clavicipitaceae</taxon>
        <taxon>Claviceps</taxon>
    </lineage>
</organism>
<feature type="compositionally biased region" description="Acidic residues" evidence="1">
    <location>
        <begin position="155"/>
        <end position="166"/>
    </location>
</feature>
<dbReference type="AlphaFoldDB" id="A0A8K0NH80"/>
<sequence length="346" mass="38721">MASSTDDLAGDEQLKMAQRKACHRRVIKTQHRGLSRLVRANAKHLVESGQINVFPLCAEDHSQMDTACIRSHMQRHLRNHYGHARKPAHNEHVPRRIDCVDQEGRELAYSDVPLPSDGHRLARPPTLERQDAFCDASSSRGRVHVRRLLGPGPGYDDDGEEVDGKDDEDRQLAHLYRMGLLYDSEQDQGGEGFNLNSIRHEEPLYSVRPARRARKSTRARRVLDRRLHLDLSFSDLGDDEALAQYLVSLGRAEEAEGDGDGDANASVEDVHKLSRDAVASSQSGPQTPLRVIYELATSPPPLVTDLLSDYDCFSDGELDDVPLQREVKEDEDSTFSDAWVMLGEAS</sequence>
<evidence type="ECO:0000313" key="3">
    <source>
        <dbReference type="Proteomes" id="UP000811619"/>
    </source>
</evidence>
<protein>
    <submittedName>
        <fullName evidence="2">Uncharacterized protein</fullName>
    </submittedName>
</protein>
<reference evidence="2" key="1">
    <citation type="journal article" date="2020" name="bioRxiv">
        <title>Whole genome comparisons of ergot fungi reveals the divergence and evolution of species within the genus Claviceps are the result of varying mechanisms driving genome evolution and host range expansion.</title>
        <authorList>
            <person name="Wyka S.A."/>
            <person name="Mondo S.J."/>
            <person name="Liu M."/>
            <person name="Dettman J."/>
            <person name="Nalam V."/>
            <person name="Broders K.D."/>
        </authorList>
    </citation>
    <scope>NUCLEOTIDE SEQUENCE</scope>
    <source>
        <strain evidence="2">CCC 489</strain>
    </source>
</reference>
<keyword evidence="3" id="KW-1185">Reference proteome</keyword>
<evidence type="ECO:0000256" key="1">
    <source>
        <dbReference type="SAM" id="MobiDB-lite"/>
    </source>
</evidence>
<accession>A0A8K0NH80</accession>
<dbReference type="EMBL" id="SRPY01000549">
    <property type="protein sequence ID" value="KAG5921702.1"/>
    <property type="molecule type" value="Genomic_DNA"/>
</dbReference>
<name>A0A8K0NH80_9HYPO</name>
<dbReference type="OrthoDB" id="5207704at2759"/>
<proteinExistence type="predicted"/>
<feature type="region of interest" description="Disordered" evidence="1">
    <location>
        <begin position="148"/>
        <end position="167"/>
    </location>
</feature>
<evidence type="ECO:0000313" key="2">
    <source>
        <dbReference type="EMBL" id="KAG5921702.1"/>
    </source>
</evidence>
<comment type="caution">
    <text evidence="2">The sequence shown here is derived from an EMBL/GenBank/DDBJ whole genome shotgun (WGS) entry which is preliminary data.</text>
</comment>
<dbReference type="Proteomes" id="UP000811619">
    <property type="component" value="Unassembled WGS sequence"/>
</dbReference>
<gene>
    <name evidence="2" type="ORF">E4U42_005735</name>
</gene>